<dbReference type="FunFam" id="3.40.50.720:FF:000084">
    <property type="entry name" value="Short-chain dehydrogenase reductase"/>
    <property type="match status" value="1"/>
</dbReference>
<dbReference type="InterPro" id="IPR020904">
    <property type="entry name" value="Sc_DH/Rdtase_CS"/>
</dbReference>
<dbReference type="eggNOG" id="COG1028">
    <property type="taxonomic scope" value="Bacteria"/>
</dbReference>
<organism evidence="3 4">
    <name type="scientific">Pseudobdellovibrio exovorus JSS</name>
    <dbReference type="NCBI Taxonomy" id="1184267"/>
    <lineage>
        <taxon>Bacteria</taxon>
        <taxon>Pseudomonadati</taxon>
        <taxon>Bdellovibrionota</taxon>
        <taxon>Bdellovibrionia</taxon>
        <taxon>Bdellovibrionales</taxon>
        <taxon>Pseudobdellovibrionaceae</taxon>
        <taxon>Pseudobdellovibrio</taxon>
    </lineage>
</organism>
<comment type="similarity">
    <text evidence="1 2">Belongs to the short-chain dehydrogenases/reductases (SDR) family.</text>
</comment>
<dbReference type="PANTHER" id="PTHR43975">
    <property type="entry name" value="ZGC:101858"/>
    <property type="match status" value="1"/>
</dbReference>
<dbReference type="HOGENOM" id="CLU_010194_1_0_7"/>
<dbReference type="InterPro" id="IPR002347">
    <property type="entry name" value="SDR_fam"/>
</dbReference>
<evidence type="ECO:0000313" key="3">
    <source>
        <dbReference type="EMBL" id="AGH95557.1"/>
    </source>
</evidence>
<keyword evidence="4" id="KW-1185">Reference proteome</keyword>
<dbReference type="EMBL" id="CP003537">
    <property type="protein sequence ID" value="AGH95557.1"/>
    <property type="molecule type" value="Genomic_DNA"/>
</dbReference>
<dbReference type="InterPro" id="IPR036291">
    <property type="entry name" value="NAD(P)-bd_dom_sf"/>
</dbReference>
<dbReference type="Gene3D" id="3.40.50.720">
    <property type="entry name" value="NAD(P)-binding Rossmann-like Domain"/>
    <property type="match status" value="1"/>
</dbReference>
<gene>
    <name evidence="3" type="ORF">A11Q_1341</name>
</gene>
<dbReference type="RefSeq" id="WP_015470047.1">
    <property type="nucleotide sequence ID" value="NC_020813.1"/>
</dbReference>
<dbReference type="Pfam" id="PF00106">
    <property type="entry name" value="adh_short"/>
    <property type="match status" value="1"/>
</dbReference>
<reference evidence="3 4" key="1">
    <citation type="journal article" date="2013" name="ISME J.">
        <title>By their genes ye shall know them: genomic signatures of predatory bacteria.</title>
        <authorList>
            <person name="Pasternak Z."/>
            <person name="Pietrokovski S."/>
            <person name="Rotem O."/>
            <person name="Gophna U."/>
            <person name="Lurie-Weinberger M.N."/>
            <person name="Jurkevitch E."/>
        </authorList>
    </citation>
    <scope>NUCLEOTIDE SEQUENCE [LARGE SCALE GENOMIC DNA]</scope>
    <source>
        <strain evidence="3 4">JSS</strain>
    </source>
</reference>
<dbReference type="SUPFAM" id="SSF51735">
    <property type="entry name" value="NAD(P)-binding Rossmann-fold domains"/>
    <property type="match status" value="1"/>
</dbReference>
<accession>M4V848</accession>
<dbReference type="KEGG" id="bex:A11Q_1341"/>
<dbReference type="PRINTS" id="PR00080">
    <property type="entry name" value="SDRFAMILY"/>
</dbReference>
<dbReference type="STRING" id="1184267.A11Q_1341"/>
<evidence type="ECO:0000256" key="2">
    <source>
        <dbReference type="RuleBase" id="RU000363"/>
    </source>
</evidence>
<dbReference type="Proteomes" id="UP000012040">
    <property type="component" value="Chromosome"/>
</dbReference>
<dbReference type="CDD" id="cd05233">
    <property type="entry name" value="SDR_c"/>
    <property type="match status" value="1"/>
</dbReference>
<dbReference type="AlphaFoldDB" id="M4V848"/>
<dbReference type="PANTHER" id="PTHR43975:SF2">
    <property type="entry name" value="EG:BACR7A4.14 PROTEIN-RELATED"/>
    <property type="match status" value="1"/>
</dbReference>
<sequence>MTYENQTVLITGASSGIGAAIAKRFAAAGYELLLLGRDEQKLEKVKSECNNLKTETLAFDLADFTNHQTILKNKLSELAPVSIVVNCAGVFHQSTFEETTDDIWLHQFQVNFFSAVQLVQFLWPTFKKNRKGSVVNIASTLGIKPTAHTTAYSAAKAAMINWTLSLAQDGGLHNIRANCICPGIVDTPIHQFHFMDPEQKKESTNQILKMQLLQELGKPEDVAEAAFFLGSDLSRWTTGSLLNVDGGIHIK</sequence>
<evidence type="ECO:0000256" key="1">
    <source>
        <dbReference type="ARBA" id="ARBA00006484"/>
    </source>
</evidence>
<dbReference type="PROSITE" id="PS00061">
    <property type="entry name" value="ADH_SHORT"/>
    <property type="match status" value="1"/>
</dbReference>
<dbReference type="PATRIC" id="fig|1184267.3.peg.1359"/>
<proteinExistence type="inferred from homology"/>
<name>M4V848_9BACT</name>
<protein>
    <submittedName>
        <fullName evidence="3">Oxidoreductase</fullName>
    </submittedName>
</protein>
<evidence type="ECO:0000313" key="4">
    <source>
        <dbReference type="Proteomes" id="UP000012040"/>
    </source>
</evidence>
<dbReference type="PRINTS" id="PR00081">
    <property type="entry name" value="GDHRDH"/>
</dbReference>